<organism evidence="1 2">
    <name type="scientific">Devosia limi DSM 17137</name>
    <dbReference type="NCBI Taxonomy" id="1121477"/>
    <lineage>
        <taxon>Bacteria</taxon>
        <taxon>Pseudomonadati</taxon>
        <taxon>Pseudomonadota</taxon>
        <taxon>Alphaproteobacteria</taxon>
        <taxon>Hyphomicrobiales</taxon>
        <taxon>Devosiaceae</taxon>
        <taxon>Devosia</taxon>
    </lineage>
</organism>
<proteinExistence type="predicted"/>
<dbReference type="PANTHER" id="PTHR30007">
    <property type="entry name" value="PHP DOMAIN PROTEIN"/>
    <property type="match status" value="1"/>
</dbReference>
<dbReference type="EMBL" id="FQVC01000009">
    <property type="protein sequence ID" value="SHF55205.1"/>
    <property type="molecule type" value="Genomic_DNA"/>
</dbReference>
<protein>
    <recommendedName>
        <fullName evidence="3">Transposase DDE domain-containing protein</fullName>
    </recommendedName>
</protein>
<dbReference type="Proteomes" id="UP000184533">
    <property type="component" value="Unassembled WGS sequence"/>
</dbReference>
<gene>
    <name evidence="1" type="ORF">SAMN02745223_02957</name>
</gene>
<evidence type="ECO:0000313" key="2">
    <source>
        <dbReference type="Proteomes" id="UP000184533"/>
    </source>
</evidence>
<name>A0A1M5CKA5_9HYPH</name>
<sequence length="153" mass="17444">MLPKDFPPWQTVYWWFRCFVLRFMFHTIRDVTLMLDSERPGERRALGRKRHIAVDTDGRLLFINLTAAGHLRLRRPPDDPRQSAQALAQAQHLFADGAYDCTKLKDMTAFLDFTVEIVRRSDAAQGFGGLPRRWVASRFPSPDAPPSTAASDG</sequence>
<reference evidence="1 2" key="1">
    <citation type="submission" date="2016-11" db="EMBL/GenBank/DDBJ databases">
        <authorList>
            <person name="Jaros S."/>
            <person name="Januszkiewicz K."/>
            <person name="Wedrychowicz H."/>
        </authorList>
    </citation>
    <scope>NUCLEOTIDE SEQUENCE [LARGE SCALE GENOMIC DNA]</scope>
    <source>
        <strain evidence="1 2">DSM 17137</strain>
    </source>
</reference>
<accession>A0A1M5CKA5</accession>
<dbReference type="PANTHER" id="PTHR30007:SF0">
    <property type="entry name" value="TRANSPOSASE"/>
    <property type="match status" value="1"/>
</dbReference>
<evidence type="ECO:0000313" key="1">
    <source>
        <dbReference type="EMBL" id="SHF55205.1"/>
    </source>
</evidence>
<dbReference type="AlphaFoldDB" id="A0A1M5CKA5"/>
<evidence type="ECO:0008006" key="3">
    <source>
        <dbReference type="Google" id="ProtNLM"/>
    </source>
</evidence>